<feature type="transmembrane region" description="Helical" evidence="8">
    <location>
        <begin position="378"/>
        <end position="397"/>
    </location>
</feature>
<dbReference type="PROSITE" id="PS00216">
    <property type="entry name" value="SUGAR_TRANSPORT_1"/>
    <property type="match status" value="1"/>
</dbReference>
<evidence type="ECO:0000256" key="5">
    <source>
        <dbReference type="ARBA" id="ARBA00022989"/>
    </source>
</evidence>
<feature type="region of interest" description="Disordered" evidence="7">
    <location>
        <begin position="429"/>
        <end position="453"/>
    </location>
</feature>
<feature type="transmembrane region" description="Helical" evidence="8">
    <location>
        <begin position="153"/>
        <end position="175"/>
    </location>
</feature>
<dbReference type="CDD" id="cd17369">
    <property type="entry name" value="MFS_ShiA_like"/>
    <property type="match status" value="1"/>
</dbReference>
<feature type="transmembrane region" description="Helical" evidence="8">
    <location>
        <begin position="337"/>
        <end position="357"/>
    </location>
</feature>
<dbReference type="Pfam" id="PF07690">
    <property type="entry name" value="MFS_1"/>
    <property type="match status" value="1"/>
</dbReference>
<keyword evidence="11" id="KW-1185">Reference proteome</keyword>
<comment type="subcellular location">
    <subcellularLocation>
        <location evidence="1">Cell membrane</location>
        <topology evidence="1">Multi-pass membrane protein</topology>
    </subcellularLocation>
</comment>
<keyword evidence="6 8" id="KW-0472">Membrane</keyword>
<feature type="transmembrane region" description="Helical" evidence="8">
    <location>
        <begin position="246"/>
        <end position="268"/>
    </location>
</feature>
<feature type="transmembrane region" description="Helical" evidence="8">
    <location>
        <begin position="187"/>
        <end position="209"/>
    </location>
</feature>
<dbReference type="InterPro" id="IPR011701">
    <property type="entry name" value="MFS"/>
</dbReference>
<gene>
    <name evidence="10" type="ORF">ACFPQB_21825</name>
</gene>
<proteinExistence type="predicted"/>
<feature type="transmembrane region" description="Helical" evidence="8">
    <location>
        <begin position="112"/>
        <end position="132"/>
    </location>
</feature>
<feature type="domain" description="Major facilitator superfamily (MFS) profile" evidence="9">
    <location>
        <begin position="15"/>
        <end position="428"/>
    </location>
</feature>
<dbReference type="EMBL" id="JBHSNS010000017">
    <property type="protein sequence ID" value="MFC5731565.1"/>
    <property type="molecule type" value="Genomic_DNA"/>
</dbReference>
<feature type="transmembrane region" description="Helical" evidence="8">
    <location>
        <begin position="403"/>
        <end position="423"/>
    </location>
</feature>
<dbReference type="PROSITE" id="PS50850">
    <property type="entry name" value="MFS"/>
    <property type="match status" value="1"/>
</dbReference>
<dbReference type="InterPro" id="IPR036259">
    <property type="entry name" value="MFS_trans_sf"/>
</dbReference>
<evidence type="ECO:0000313" key="11">
    <source>
        <dbReference type="Proteomes" id="UP001596072"/>
    </source>
</evidence>
<protein>
    <submittedName>
        <fullName evidence="10">MFS transporter</fullName>
    </submittedName>
</protein>
<keyword evidence="4 8" id="KW-0812">Transmembrane</keyword>
<dbReference type="RefSeq" id="WP_136436754.1">
    <property type="nucleotide sequence ID" value="NZ_JBHSNS010000017.1"/>
</dbReference>
<evidence type="ECO:0000256" key="2">
    <source>
        <dbReference type="ARBA" id="ARBA00022448"/>
    </source>
</evidence>
<sequence length="453" mass="47074">MSTTTPTDRNSMRRVATAGCIGTTIEYYDFFIYGTAAALVFPTVFFPALGNTAGTVASFATFAVAFVARPLGAILFGHYGDIIGRKRTLISTLLLMGAATVAVGLLPTADTIGVAAPIILVILRFMQGLAVGGEWAGANLLTAEYAPAGKRGFYAVFPQLGGALGFALSSATFLVTDLILGNSDGAFLSYGWRIPFIASAILVFVGLWVRGTIDETPVFKAEQTKGRAVQSGSPFAGVLRDQWREVLLAAGLMGVQFALFYMGAAYLTSYGTESAGLERTTILAFGIVAALLTTGFVLLGGKLSDRYGRKRIIVSTYAIAVVWSLLLFPLLDTGSAVAFGIGLTGTLALYGLSYGPVGAFLPELFATRYRYTGAGTGYNLGGIIGGALPPLVAPILAASFGSIAIGGMITFLAVVGILSTLALRETADRSTLHDGSEAPTTAPAGLPSWTTPA</sequence>
<name>A0ABW0ZSS4_9ACTN</name>
<feature type="transmembrane region" description="Helical" evidence="8">
    <location>
        <begin position="88"/>
        <end position="106"/>
    </location>
</feature>
<evidence type="ECO:0000256" key="4">
    <source>
        <dbReference type="ARBA" id="ARBA00022692"/>
    </source>
</evidence>
<dbReference type="PANTHER" id="PTHR43045:SF2">
    <property type="entry name" value="INNER MEMBRANE METABOLITE TRANSPORT PROTEIN YHJE"/>
    <property type="match status" value="1"/>
</dbReference>
<feature type="transmembrane region" description="Helical" evidence="8">
    <location>
        <begin position="56"/>
        <end position="76"/>
    </location>
</feature>
<feature type="transmembrane region" description="Helical" evidence="8">
    <location>
        <begin position="280"/>
        <end position="300"/>
    </location>
</feature>
<evidence type="ECO:0000259" key="9">
    <source>
        <dbReference type="PROSITE" id="PS50850"/>
    </source>
</evidence>
<dbReference type="InterPro" id="IPR020846">
    <property type="entry name" value="MFS_dom"/>
</dbReference>
<evidence type="ECO:0000256" key="1">
    <source>
        <dbReference type="ARBA" id="ARBA00004651"/>
    </source>
</evidence>
<keyword evidence="2" id="KW-0813">Transport</keyword>
<organism evidence="10 11">
    <name type="scientific">Nocardioides vastitatis</name>
    <dbReference type="NCBI Taxonomy" id="2568655"/>
    <lineage>
        <taxon>Bacteria</taxon>
        <taxon>Bacillati</taxon>
        <taxon>Actinomycetota</taxon>
        <taxon>Actinomycetes</taxon>
        <taxon>Propionibacteriales</taxon>
        <taxon>Nocardioidaceae</taxon>
        <taxon>Nocardioides</taxon>
    </lineage>
</organism>
<dbReference type="Proteomes" id="UP001596072">
    <property type="component" value="Unassembled WGS sequence"/>
</dbReference>
<dbReference type="PANTHER" id="PTHR43045">
    <property type="entry name" value="SHIKIMATE TRANSPORTER"/>
    <property type="match status" value="1"/>
</dbReference>
<keyword evidence="5 8" id="KW-1133">Transmembrane helix</keyword>
<evidence type="ECO:0000313" key="10">
    <source>
        <dbReference type="EMBL" id="MFC5731565.1"/>
    </source>
</evidence>
<evidence type="ECO:0000256" key="3">
    <source>
        <dbReference type="ARBA" id="ARBA00022475"/>
    </source>
</evidence>
<dbReference type="SUPFAM" id="SSF103473">
    <property type="entry name" value="MFS general substrate transporter"/>
    <property type="match status" value="1"/>
</dbReference>
<reference evidence="11" key="1">
    <citation type="journal article" date="2019" name="Int. J. Syst. Evol. Microbiol.">
        <title>The Global Catalogue of Microorganisms (GCM) 10K type strain sequencing project: providing services to taxonomists for standard genome sequencing and annotation.</title>
        <authorList>
            <consortium name="The Broad Institute Genomics Platform"/>
            <consortium name="The Broad Institute Genome Sequencing Center for Infectious Disease"/>
            <person name="Wu L."/>
            <person name="Ma J."/>
        </authorList>
    </citation>
    <scope>NUCLEOTIDE SEQUENCE [LARGE SCALE GENOMIC DNA]</scope>
    <source>
        <strain evidence="11">YIM 94188</strain>
    </source>
</reference>
<feature type="transmembrane region" description="Helical" evidence="8">
    <location>
        <begin position="30"/>
        <end position="50"/>
    </location>
</feature>
<dbReference type="Gene3D" id="1.20.1250.20">
    <property type="entry name" value="MFS general substrate transporter like domains"/>
    <property type="match status" value="2"/>
</dbReference>
<evidence type="ECO:0000256" key="6">
    <source>
        <dbReference type="ARBA" id="ARBA00023136"/>
    </source>
</evidence>
<feature type="transmembrane region" description="Helical" evidence="8">
    <location>
        <begin position="312"/>
        <end position="331"/>
    </location>
</feature>
<keyword evidence="3" id="KW-1003">Cell membrane</keyword>
<dbReference type="PROSITE" id="PS00217">
    <property type="entry name" value="SUGAR_TRANSPORT_2"/>
    <property type="match status" value="1"/>
</dbReference>
<evidence type="ECO:0000256" key="8">
    <source>
        <dbReference type="SAM" id="Phobius"/>
    </source>
</evidence>
<accession>A0ABW0ZSS4</accession>
<comment type="caution">
    <text evidence="10">The sequence shown here is derived from an EMBL/GenBank/DDBJ whole genome shotgun (WGS) entry which is preliminary data.</text>
</comment>
<dbReference type="InterPro" id="IPR005829">
    <property type="entry name" value="Sugar_transporter_CS"/>
</dbReference>
<evidence type="ECO:0000256" key="7">
    <source>
        <dbReference type="SAM" id="MobiDB-lite"/>
    </source>
</evidence>